<dbReference type="SFLD" id="SFLDG01067">
    <property type="entry name" value="SPASM/twitch_domain_containing"/>
    <property type="match status" value="1"/>
</dbReference>
<dbReference type="SUPFAM" id="SSF102114">
    <property type="entry name" value="Radical SAM enzymes"/>
    <property type="match status" value="1"/>
</dbReference>
<dbReference type="SFLD" id="SFLDS00029">
    <property type="entry name" value="Radical_SAM"/>
    <property type="match status" value="1"/>
</dbReference>
<dbReference type="GO" id="GO:0046872">
    <property type="term" value="F:metal ion binding"/>
    <property type="evidence" value="ECO:0007669"/>
    <property type="project" value="UniProtKB-KW"/>
</dbReference>
<reference evidence="8 9" key="1">
    <citation type="submission" date="2019-03" db="EMBL/GenBank/DDBJ databases">
        <title>Draft genome sequences of novel Actinobacteria.</title>
        <authorList>
            <person name="Sahin N."/>
            <person name="Ay H."/>
            <person name="Saygin H."/>
        </authorList>
    </citation>
    <scope>NUCLEOTIDE SEQUENCE [LARGE SCALE GENOMIC DNA]</scope>
    <source>
        <strain evidence="8 9">JCM 30547</strain>
    </source>
</reference>
<dbReference type="AlphaFoldDB" id="A0A4R4QIK1"/>
<evidence type="ECO:0000259" key="7">
    <source>
        <dbReference type="Pfam" id="PF13186"/>
    </source>
</evidence>
<keyword evidence="3" id="KW-0408">Iron</keyword>
<evidence type="ECO:0000256" key="4">
    <source>
        <dbReference type="ARBA" id="ARBA00023014"/>
    </source>
</evidence>
<dbReference type="InterPro" id="IPR013785">
    <property type="entry name" value="Aldolase_TIM"/>
</dbReference>
<evidence type="ECO:0000259" key="6">
    <source>
        <dbReference type="Pfam" id="PF04055"/>
    </source>
</evidence>
<keyword evidence="9" id="KW-1185">Reference proteome</keyword>
<evidence type="ECO:0000256" key="3">
    <source>
        <dbReference type="ARBA" id="ARBA00023004"/>
    </source>
</evidence>
<evidence type="ECO:0000256" key="1">
    <source>
        <dbReference type="ARBA" id="ARBA00022691"/>
    </source>
</evidence>
<dbReference type="Pfam" id="PF13186">
    <property type="entry name" value="SPASM"/>
    <property type="match status" value="1"/>
</dbReference>
<feature type="domain" description="4Fe4S-binding SPASM" evidence="7">
    <location>
        <begin position="182"/>
        <end position="248"/>
    </location>
</feature>
<feature type="region of interest" description="Disordered" evidence="5">
    <location>
        <begin position="275"/>
        <end position="299"/>
    </location>
</feature>
<keyword evidence="4" id="KW-0411">Iron-sulfur</keyword>
<dbReference type="PANTHER" id="PTHR11228">
    <property type="entry name" value="RADICAL SAM DOMAIN PROTEIN"/>
    <property type="match status" value="1"/>
</dbReference>
<evidence type="ECO:0000313" key="9">
    <source>
        <dbReference type="Proteomes" id="UP000295075"/>
    </source>
</evidence>
<keyword evidence="1" id="KW-0949">S-adenosyl-L-methionine</keyword>
<evidence type="ECO:0000256" key="5">
    <source>
        <dbReference type="SAM" id="MobiDB-lite"/>
    </source>
</evidence>
<evidence type="ECO:0000256" key="2">
    <source>
        <dbReference type="ARBA" id="ARBA00022723"/>
    </source>
</evidence>
<dbReference type="Pfam" id="PF04055">
    <property type="entry name" value="Radical_SAM"/>
    <property type="match status" value="1"/>
</dbReference>
<name>A0A4R4QIK1_9ACTN</name>
<dbReference type="InterPro" id="IPR058240">
    <property type="entry name" value="rSAM_sf"/>
</dbReference>
<dbReference type="CDD" id="cd21109">
    <property type="entry name" value="SPASM"/>
    <property type="match status" value="1"/>
</dbReference>
<evidence type="ECO:0000313" key="8">
    <source>
        <dbReference type="EMBL" id="TDC35508.1"/>
    </source>
</evidence>
<dbReference type="Proteomes" id="UP000295075">
    <property type="component" value="Unassembled WGS sequence"/>
</dbReference>
<dbReference type="InterPro" id="IPR023885">
    <property type="entry name" value="4Fe4S-binding_SPASM_dom"/>
</dbReference>
<dbReference type="CDD" id="cd01335">
    <property type="entry name" value="Radical_SAM"/>
    <property type="match status" value="1"/>
</dbReference>
<dbReference type="Gene3D" id="3.20.20.70">
    <property type="entry name" value="Aldolase class I"/>
    <property type="match status" value="1"/>
</dbReference>
<organism evidence="8 9">
    <name type="scientific">Kribbella albertanoniae</name>
    <dbReference type="NCBI Taxonomy" id="1266829"/>
    <lineage>
        <taxon>Bacteria</taxon>
        <taxon>Bacillati</taxon>
        <taxon>Actinomycetota</taxon>
        <taxon>Actinomycetes</taxon>
        <taxon>Propionibacteriales</taxon>
        <taxon>Kribbellaceae</taxon>
        <taxon>Kribbella</taxon>
    </lineage>
</organism>
<dbReference type="GO" id="GO:0003824">
    <property type="term" value="F:catalytic activity"/>
    <property type="evidence" value="ECO:0007669"/>
    <property type="project" value="InterPro"/>
</dbReference>
<feature type="compositionally biased region" description="Basic and acidic residues" evidence="5">
    <location>
        <begin position="275"/>
        <end position="287"/>
    </location>
</feature>
<dbReference type="PANTHER" id="PTHR11228:SF7">
    <property type="entry name" value="PQQA PEPTIDE CYCLASE"/>
    <property type="match status" value="1"/>
</dbReference>
<dbReference type="RefSeq" id="WP_132400336.1">
    <property type="nucleotide sequence ID" value="NZ_SMKA01000002.1"/>
</dbReference>
<dbReference type="InterPro" id="IPR007197">
    <property type="entry name" value="rSAM"/>
</dbReference>
<feature type="domain" description="Radical SAM core" evidence="6">
    <location>
        <begin position="33"/>
        <end position="136"/>
    </location>
</feature>
<accession>A0A4R4QIK1</accession>
<dbReference type="InterPro" id="IPR050377">
    <property type="entry name" value="Radical_SAM_PqqE_MftC-like"/>
</dbReference>
<dbReference type="EMBL" id="SMKA01000002">
    <property type="protein sequence ID" value="TDC35508.1"/>
    <property type="molecule type" value="Genomic_DNA"/>
</dbReference>
<sequence>MNPSHFPSSASAVELVDQPASGLPGLSVVELEVCSRCNRSCSYCPVSLNPRPPVPARMSADVFDTTIAQLAEVSFAGRISYHLYNEPLLRTDLPRLIAKVAERLPDALQLLLTNGDLLDDRRYEALRAAGVDYFYVTRHVDGEYPARPFQIVQNFRGLTLTNRGGTVTEVPLPSPLARSTPCFAPSEMLIVTVNGDVLLCYEDANRSQVLGNILTTSLTDIWMAPENVEHREELAAGERERAEICRRCSNTSHSAPGLSALEDFVLNASGLSREDDPVRTLKQRSTDGRPIGPPDGDGR</sequence>
<comment type="caution">
    <text evidence="8">The sequence shown here is derived from an EMBL/GenBank/DDBJ whole genome shotgun (WGS) entry which is preliminary data.</text>
</comment>
<gene>
    <name evidence="8" type="ORF">E1261_01195</name>
</gene>
<keyword evidence="2" id="KW-0479">Metal-binding</keyword>
<proteinExistence type="predicted"/>
<protein>
    <submittedName>
        <fullName evidence="8">Radical SAM protein</fullName>
    </submittedName>
</protein>
<dbReference type="OrthoDB" id="9763993at2"/>
<dbReference type="GO" id="GO:0051536">
    <property type="term" value="F:iron-sulfur cluster binding"/>
    <property type="evidence" value="ECO:0007669"/>
    <property type="project" value="UniProtKB-KW"/>
</dbReference>